<dbReference type="AlphaFoldDB" id="A0A9N9JNF7"/>
<feature type="non-terminal residue" evidence="1">
    <location>
        <position position="1"/>
    </location>
</feature>
<comment type="caution">
    <text evidence="1">The sequence shown here is derived from an EMBL/GenBank/DDBJ whole genome shotgun (WGS) entry which is preliminary data.</text>
</comment>
<gene>
    <name evidence="1" type="ORF">CPELLU_LOCUS16742</name>
</gene>
<organism evidence="1 2">
    <name type="scientific">Cetraspora pellucida</name>
    <dbReference type="NCBI Taxonomy" id="1433469"/>
    <lineage>
        <taxon>Eukaryota</taxon>
        <taxon>Fungi</taxon>
        <taxon>Fungi incertae sedis</taxon>
        <taxon>Mucoromycota</taxon>
        <taxon>Glomeromycotina</taxon>
        <taxon>Glomeromycetes</taxon>
        <taxon>Diversisporales</taxon>
        <taxon>Gigasporaceae</taxon>
        <taxon>Cetraspora</taxon>
    </lineage>
</organism>
<protein>
    <submittedName>
        <fullName evidence="1">16589_t:CDS:1</fullName>
    </submittedName>
</protein>
<proteinExistence type="predicted"/>
<name>A0A9N9JNF7_9GLOM</name>
<reference evidence="1" key="1">
    <citation type="submission" date="2021-06" db="EMBL/GenBank/DDBJ databases">
        <authorList>
            <person name="Kallberg Y."/>
            <person name="Tangrot J."/>
            <person name="Rosling A."/>
        </authorList>
    </citation>
    <scope>NUCLEOTIDE SEQUENCE</scope>
    <source>
        <strain evidence="1">FL966</strain>
    </source>
</reference>
<dbReference type="EMBL" id="CAJVQA010025683">
    <property type="protein sequence ID" value="CAG8786815.1"/>
    <property type="molecule type" value="Genomic_DNA"/>
</dbReference>
<accession>A0A9N9JNF7</accession>
<keyword evidence="2" id="KW-1185">Reference proteome</keyword>
<dbReference type="OrthoDB" id="10492236at2759"/>
<sequence length="59" mass="6977">LLIKKFEPFDRQTEAYYTDLLFGTIEQISDQIKLVIDNENSDELDLEYELEAPIILEQL</sequence>
<evidence type="ECO:0000313" key="2">
    <source>
        <dbReference type="Proteomes" id="UP000789759"/>
    </source>
</evidence>
<dbReference type="Proteomes" id="UP000789759">
    <property type="component" value="Unassembled WGS sequence"/>
</dbReference>
<evidence type="ECO:0000313" key="1">
    <source>
        <dbReference type="EMBL" id="CAG8786815.1"/>
    </source>
</evidence>